<reference evidence="5" key="1">
    <citation type="submission" date="2021-06" db="EMBL/GenBank/DDBJ databases">
        <authorList>
            <person name="Kallberg Y."/>
            <person name="Tangrot J."/>
            <person name="Rosling A."/>
        </authorList>
    </citation>
    <scope>NUCLEOTIDE SEQUENCE</scope>
    <source>
        <strain evidence="5">IN212</strain>
    </source>
</reference>
<comment type="similarity">
    <text evidence="3">Belongs to the archaeal Rpo11/eukaryotic RPB11/RPC19 RNA polymerase subunit family.</text>
</comment>
<sequence length="182" mass="20541">MEDILEAHGTLFETLTDQHAFVLYLLTLQQSRPHDKLCAIIFLDAALEYNENSSLCTPALSKITIENLKTWNKSRVPRSLELIKQDLELVLPIHLIGMENGDKEDQSSLSNENIADDLLEFETEKGIVKDPTSLTFSINGEDHTLGNALRYVITLNSPEVEYCGYSIPHPSEDKLNIRIQTT</sequence>
<dbReference type="Gene3D" id="3.30.1360.10">
    <property type="entry name" value="RNA polymerase, RBP11-like subunit"/>
    <property type="match status" value="1"/>
</dbReference>
<feature type="non-terminal residue" evidence="5">
    <location>
        <position position="182"/>
    </location>
</feature>
<gene>
    <name evidence="5" type="ORF">RFULGI_LOCUS14476</name>
</gene>
<evidence type="ECO:0000313" key="6">
    <source>
        <dbReference type="Proteomes" id="UP000789396"/>
    </source>
</evidence>
<dbReference type="InterPro" id="IPR036603">
    <property type="entry name" value="RBP11-like"/>
</dbReference>
<evidence type="ECO:0000256" key="2">
    <source>
        <dbReference type="ARBA" id="ARBA00023163"/>
    </source>
</evidence>
<dbReference type="GO" id="GO:0005666">
    <property type="term" value="C:RNA polymerase III complex"/>
    <property type="evidence" value="ECO:0007669"/>
    <property type="project" value="TreeGrafter"/>
</dbReference>
<keyword evidence="1" id="KW-0240">DNA-directed RNA polymerase</keyword>
<dbReference type="GO" id="GO:0003899">
    <property type="term" value="F:DNA-directed RNA polymerase activity"/>
    <property type="evidence" value="ECO:0007669"/>
    <property type="project" value="TreeGrafter"/>
</dbReference>
<comment type="caution">
    <text evidence="5">The sequence shown here is derived from an EMBL/GenBank/DDBJ whole genome shotgun (WGS) entry which is preliminary data.</text>
</comment>
<organism evidence="5 6">
    <name type="scientific">Racocetra fulgida</name>
    <dbReference type="NCBI Taxonomy" id="60492"/>
    <lineage>
        <taxon>Eukaryota</taxon>
        <taxon>Fungi</taxon>
        <taxon>Fungi incertae sedis</taxon>
        <taxon>Mucoromycota</taxon>
        <taxon>Glomeromycotina</taxon>
        <taxon>Glomeromycetes</taxon>
        <taxon>Diversisporales</taxon>
        <taxon>Gigasporaceae</taxon>
        <taxon>Racocetra</taxon>
    </lineage>
</organism>
<dbReference type="GO" id="GO:0006362">
    <property type="term" value="P:transcription elongation by RNA polymerase I"/>
    <property type="evidence" value="ECO:0007669"/>
    <property type="project" value="TreeGrafter"/>
</dbReference>
<name>A0A9N9NTS8_9GLOM</name>
<dbReference type="EMBL" id="CAJVPZ010042159">
    <property type="protein sequence ID" value="CAG8763248.1"/>
    <property type="molecule type" value="Genomic_DNA"/>
</dbReference>
<keyword evidence="2" id="KW-0804">Transcription</keyword>
<evidence type="ECO:0000256" key="1">
    <source>
        <dbReference type="ARBA" id="ARBA00022478"/>
    </source>
</evidence>
<dbReference type="CDD" id="cd07029">
    <property type="entry name" value="RNAP_I_III_AC19"/>
    <property type="match status" value="1"/>
</dbReference>
<dbReference type="PANTHER" id="PTHR13946:SF28">
    <property type="entry name" value="DNA-DIRECTED RNA POLYMERASES I AND III SUBUNIT RPAC2"/>
    <property type="match status" value="1"/>
</dbReference>
<evidence type="ECO:0000259" key="4">
    <source>
        <dbReference type="Pfam" id="PF13656"/>
    </source>
</evidence>
<dbReference type="GO" id="GO:0046983">
    <property type="term" value="F:protein dimerization activity"/>
    <property type="evidence" value="ECO:0007669"/>
    <property type="project" value="InterPro"/>
</dbReference>
<dbReference type="Pfam" id="PF13656">
    <property type="entry name" value="RNA_pol_L_2"/>
    <property type="match status" value="1"/>
</dbReference>
<dbReference type="Proteomes" id="UP000789396">
    <property type="component" value="Unassembled WGS sequence"/>
</dbReference>
<dbReference type="PANTHER" id="PTHR13946">
    <property type="entry name" value="DNA-DIRECTED RNA POLYMERASE I,II,III"/>
    <property type="match status" value="1"/>
</dbReference>
<evidence type="ECO:0000256" key="3">
    <source>
        <dbReference type="ARBA" id="ARBA00025751"/>
    </source>
</evidence>
<dbReference type="GO" id="GO:0006383">
    <property type="term" value="P:transcription by RNA polymerase III"/>
    <property type="evidence" value="ECO:0007669"/>
    <property type="project" value="TreeGrafter"/>
</dbReference>
<feature type="domain" description="DNA-directed RNA polymerase RBP11-like dimerisation" evidence="4">
    <location>
        <begin position="134"/>
        <end position="182"/>
    </location>
</feature>
<dbReference type="InterPro" id="IPR033898">
    <property type="entry name" value="RNAP_AC19"/>
</dbReference>
<dbReference type="InterPro" id="IPR009025">
    <property type="entry name" value="RBP11-like_dimer"/>
</dbReference>
<protein>
    <submittedName>
        <fullName evidence="5">10770_t:CDS:1</fullName>
    </submittedName>
</protein>
<dbReference type="SUPFAM" id="SSF55257">
    <property type="entry name" value="RBP11-like subunits of RNA polymerase"/>
    <property type="match status" value="1"/>
</dbReference>
<dbReference type="GO" id="GO:0055029">
    <property type="term" value="C:nuclear DNA-directed RNA polymerase complex"/>
    <property type="evidence" value="ECO:0007669"/>
    <property type="project" value="UniProtKB-ARBA"/>
</dbReference>
<proteinExistence type="inferred from homology"/>
<dbReference type="OrthoDB" id="510325at2759"/>
<accession>A0A9N9NTS8</accession>
<keyword evidence="6" id="KW-1185">Reference proteome</keyword>
<evidence type="ECO:0000313" key="5">
    <source>
        <dbReference type="EMBL" id="CAG8763248.1"/>
    </source>
</evidence>
<dbReference type="AlphaFoldDB" id="A0A9N9NTS8"/>
<dbReference type="GO" id="GO:0005736">
    <property type="term" value="C:RNA polymerase I complex"/>
    <property type="evidence" value="ECO:0007669"/>
    <property type="project" value="TreeGrafter"/>
</dbReference>